<dbReference type="RefSeq" id="WP_303687910.1">
    <property type="nucleotide sequence ID" value="NZ_CAJXYO010000048.1"/>
</dbReference>
<dbReference type="PROSITE" id="PS51257">
    <property type="entry name" value="PROKAR_LIPOPROTEIN"/>
    <property type="match status" value="1"/>
</dbReference>
<accession>A0A1Z8AIG8</accession>
<dbReference type="AlphaFoldDB" id="A0A1Z8AIG8"/>
<proteinExistence type="predicted"/>
<evidence type="ECO:0000313" key="1">
    <source>
        <dbReference type="EMBL" id="OUS10121.1"/>
    </source>
</evidence>
<evidence type="ECO:0000313" key="2">
    <source>
        <dbReference type="Proteomes" id="UP000196102"/>
    </source>
</evidence>
<organism evidence="1 2">
    <name type="scientific">Nonlabens dokdonensis</name>
    <dbReference type="NCBI Taxonomy" id="328515"/>
    <lineage>
        <taxon>Bacteria</taxon>
        <taxon>Pseudomonadati</taxon>
        <taxon>Bacteroidota</taxon>
        <taxon>Flavobacteriia</taxon>
        <taxon>Flavobacteriales</taxon>
        <taxon>Flavobacteriaceae</taxon>
        <taxon>Nonlabens</taxon>
    </lineage>
</organism>
<dbReference type="Proteomes" id="UP000196102">
    <property type="component" value="Unassembled WGS sequence"/>
</dbReference>
<name>A0A1Z8AIG8_9FLAO</name>
<reference evidence="2" key="1">
    <citation type="journal article" date="2017" name="Proc. Natl. Acad. Sci. U.S.A.">
        <title>Simulation of Deepwater Horizon oil plume reveals substrate specialization within a complex community of hydrocarbon-degraders.</title>
        <authorList>
            <person name="Hu P."/>
            <person name="Dubinsky E.A."/>
            <person name="Probst A.J."/>
            <person name="Wang J."/>
            <person name="Sieber C.M.K."/>
            <person name="Tom L.M."/>
            <person name="Gardinali P."/>
            <person name="Banfield J.F."/>
            <person name="Atlas R.M."/>
            <person name="Andersen G.L."/>
        </authorList>
    </citation>
    <scope>NUCLEOTIDE SEQUENCE [LARGE SCALE GENOMIC DNA]</scope>
</reference>
<protein>
    <submittedName>
        <fullName evidence="1">Septum formation inhibitor Maf</fullName>
    </submittedName>
</protein>
<comment type="caution">
    <text evidence="1">The sequence shown here is derived from an EMBL/GenBank/DDBJ whole genome shotgun (WGS) entry which is preliminary data.</text>
</comment>
<gene>
    <name evidence="1" type="ORF">A9Q93_13140</name>
</gene>
<dbReference type="EMBL" id="MAAX01000201">
    <property type="protein sequence ID" value="OUS10121.1"/>
    <property type="molecule type" value="Genomic_DNA"/>
</dbReference>
<sequence length="305" mass="34998">MKFFYVLLVAMTIFSCKNDAELAKDTPTTKAEKPVSQSENRHLTQKFKDYWYNGTAEISSYDISVARYGEMREGTGVMIFVTEPFDNKDQIKASQPKEDNRPVLKLNATRDFNTGIYPYKIMSSTFLPLDKKDNAIKIATSVQEWCGHTYMQINQSEDRYDVTLHSYFQSEGNRNFEIDNVLTENQIAAQLRLGPKEMPIGELKVVPSTEYLRLKHVEAKPYDAVAKLSEIPDGYLYSVKFTDLGRTIAFKTEKEFPFKILSWMDRYKDGAAPMVSTGTLKKTINTAYWRKNSNEDSVLRDSLAL</sequence>